<dbReference type="Pfam" id="PF01741">
    <property type="entry name" value="MscL"/>
    <property type="match status" value="1"/>
</dbReference>
<feature type="transmembrane region" description="Helical" evidence="9">
    <location>
        <begin position="12"/>
        <end position="33"/>
    </location>
</feature>
<evidence type="ECO:0000256" key="1">
    <source>
        <dbReference type="ARBA" id="ARBA00004141"/>
    </source>
</evidence>
<dbReference type="SUPFAM" id="SSF81330">
    <property type="entry name" value="Gated mechanosensitive channel"/>
    <property type="match status" value="1"/>
</dbReference>
<evidence type="ECO:0000256" key="5">
    <source>
        <dbReference type="ARBA" id="ARBA00022989"/>
    </source>
</evidence>
<dbReference type="HAMAP" id="MF_00115">
    <property type="entry name" value="MscL"/>
    <property type="match status" value="1"/>
</dbReference>
<dbReference type="PANTHER" id="PTHR30266:SF2">
    <property type="entry name" value="LARGE-CONDUCTANCE MECHANOSENSITIVE CHANNEL"/>
    <property type="match status" value="1"/>
</dbReference>
<proteinExistence type="inferred from homology"/>
<keyword evidence="6 9" id="KW-0406">Ion transport</keyword>
<accession>A0ABV5CBW9</accession>
<keyword evidence="2 9" id="KW-0813">Transport</keyword>
<dbReference type="Proteomes" id="UP001580928">
    <property type="component" value="Unassembled WGS sequence"/>
</dbReference>
<keyword evidence="7 9" id="KW-0472">Membrane</keyword>
<dbReference type="PRINTS" id="PR01264">
    <property type="entry name" value="MECHCHANNEL"/>
</dbReference>
<name>A0ABV5CBW9_9SPHI</name>
<dbReference type="PANTHER" id="PTHR30266">
    <property type="entry name" value="MECHANOSENSITIVE CHANNEL MSCL"/>
    <property type="match status" value="1"/>
</dbReference>
<dbReference type="NCBIfam" id="TIGR00220">
    <property type="entry name" value="mscL"/>
    <property type="match status" value="1"/>
</dbReference>
<comment type="subunit">
    <text evidence="9">Homopentamer.</text>
</comment>
<keyword evidence="11" id="KW-1185">Reference proteome</keyword>
<gene>
    <name evidence="9 10" type="primary">mscL</name>
    <name evidence="10" type="ORF">WKR92_04285</name>
</gene>
<evidence type="ECO:0000256" key="8">
    <source>
        <dbReference type="ARBA" id="ARBA00023303"/>
    </source>
</evidence>
<keyword evidence="8 9" id="KW-0407">Ion channel</keyword>
<evidence type="ECO:0000256" key="9">
    <source>
        <dbReference type="HAMAP-Rule" id="MF_00115"/>
    </source>
</evidence>
<reference evidence="10 11" key="1">
    <citation type="submission" date="2024-04" db="EMBL/GenBank/DDBJ databases">
        <title>Albibacterium profundi sp. nov., isolated from sediment of the Challenger Deep of Mariana Trench.</title>
        <authorList>
            <person name="Wang Y."/>
        </authorList>
    </citation>
    <scope>NUCLEOTIDE SEQUENCE [LARGE SCALE GENOMIC DNA]</scope>
    <source>
        <strain evidence="10 11">RHL897</strain>
    </source>
</reference>
<comment type="subcellular location">
    <subcellularLocation>
        <location evidence="9">Cell membrane</location>
        <topology evidence="9">Multi-pass membrane protein</topology>
    </subcellularLocation>
    <subcellularLocation>
        <location evidence="1">Membrane</location>
        <topology evidence="1">Multi-pass membrane protein</topology>
    </subcellularLocation>
</comment>
<evidence type="ECO:0000256" key="2">
    <source>
        <dbReference type="ARBA" id="ARBA00022448"/>
    </source>
</evidence>
<keyword evidence="5 9" id="KW-1133">Transmembrane helix</keyword>
<protein>
    <recommendedName>
        <fullName evidence="9">Large-conductance mechanosensitive channel</fullName>
    </recommendedName>
</protein>
<sequence length="135" mass="14628">MGFIKEFKEFAMRGSVVDLAVGVVIGAAFGKIVTSLVDDIIMPGVGYITGGTDFSEMKYVIDPGDPAAEIPETAIMYGNFVNVIIQFIIVAFVIFLVIKGINSMKRKEEVVEEAPAGPTQEELLADIRDLLKKQG</sequence>
<evidence type="ECO:0000313" key="11">
    <source>
        <dbReference type="Proteomes" id="UP001580928"/>
    </source>
</evidence>
<evidence type="ECO:0000313" key="10">
    <source>
        <dbReference type="EMBL" id="MFB5945044.1"/>
    </source>
</evidence>
<dbReference type="EMBL" id="JBBVGT010000002">
    <property type="protein sequence ID" value="MFB5945044.1"/>
    <property type="molecule type" value="Genomic_DNA"/>
</dbReference>
<comment type="similarity">
    <text evidence="9">Belongs to the MscL family.</text>
</comment>
<dbReference type="Gene3D" id="1.10.1200.120">
    <property type="entry name" value="Large-conductance mechanosensitive channel, MscL, domain 1"/>
    <property type="match status" value="1"/>
</dbReference>
<evidence type="ECO:0000256" key="7">
    <source>
        <dbReference type="ARBA" id="ARBA00023136"/>
    </source>
</evidence>
<evidence type="ECO:0000256" key="3">
    <source>
        <dbReference type="ARBA" id="ARBA00022475"/>
    </source>
</evidence>
<comment type="caution">
    <text evidence="10">The sequence shown here is derived from an EMBL/GenBank/DDBJ whole genome shotgun (WGS) entry which is preliminary data.</text>
</comment>
<evidence type="ECO:0000256" key="6">
    <source>
        <dbReference type="ARBA" id="ARBA00023065"/>
    </source>
</evidence>
<keyword evidence="4 9" id="KW-0812">Transmembrane</keyword>
<feature type="transmembrane region" description="Helical" evidence="9">
    <location>
        <begin position="74"/>
        <end position="98"/>
    </location>
</feature>
<keyword evidence="3 9" id="KW-1003">Cell membrane</keyword>
<dbReference type="NCBIfam" id="NF001843">
    <property type="entry name" value="PRK00567.1-4"/>
    <property type="match status" value="1"/>
</dbReference>
<evidence type="ECO:0000256" key="4">
    <source>
        <dbReference type="ARBA" id="ARBA00022692"/>
    </source>
</evidence>
<dbReference type="InterPro" id="IPR036019">
    <property type="entry name" value="MscL_channel"/>
</dbReference>
<dbReference type="InterPro" id="IPR001185">
    <property type="entry name" value="MS_channel"/>
</dbReference>
<dbReference type="InterPro" id="IPR037673">
    <property type="entry name" value="MSC/AndL"/>
</dbReference>
<organism evidence="10 11">
    <name type="scientific">Albibacterium profundi</name>
    <dbReference type="NCBI Taxonomy" id="3134906"/>
    <lineage>
        <taxon>Bacteria</taxon>
        <taxon>Pseudomonadati</taxon>
        <taxon>Bacteroidota</taxon>
        <taxon>Sphingobacteriia</taxon>
        <taxon>Sphingobacteriales</taxon>
        <taxon>Sphingobacteriaceae</taxon>
        <taxon>Albibacterium</taxon>
    </lineage>
</organism>
<dbReference type="RefSeq" id="WP_375556597.1">
    <property type="nucleotide sequence ID" value="NZ_JBBVGT010000002.1"/>
</dbReference>
<comment type="function">
    <text evidence="9">Channel that opens in response to stretch forces in the membrane lipid bilayer. May participate in the regulation of osmotic pressure changes within the cell.</text>
</comment>